<dbReference type="GO" id="GO:0045025">
    <property type="term" value="C:mitochondrial degradosome"/>
    <property type="evidence" value="ECO:0007669"/>
    <property type="project" value="TreeGrafter"/>
</dbReference>
<evidence type="ECO:0000256" key="3">
    <source>
        <dbReference type="ARBA" id="ARBA00022741"/>
    </source>
</evidence>
<dbReference type="Gene3D" id="1.20.272.40">
    <property type="match status" value="1"/>
</dbReference>
<dbReference type="FunFam" id="3.40.50.300:FF:000269">
    <property type="entry name" value="ATP-dependent RNA helicase SUPV3L1, mitochondrial"/>
    <property type="match status" value="1"/>
</dbReference>
<dbReference type="PANTHER" id="PTHR12131">
    <property type="entry name" value="ATP-DEPENDENT RNA AND DNA HELICASE"/>
    <property type="match status" value="1"/>
</dbReference>
<evidence type="ECO:0000256" key="7">
    <source>
        <dbReference type="ARBA" id="ARBA00022946"/>
    </source>
</evidence>
<dbReference type="PROSITE" id="PS51194">
    <property type="entry name" value="HELICASE_CTER"/>
    <property type="match status" value="1"/>
</dbReference>
<evidence type="ECO:0000313" key="14">
    <source>
        <dbReference type="Proteomes" id="UP000243052"/>
    </source>
</evidence>
<dbReference type="CDD" id="cd18805">
    <property type="entry name" value="SF2_C_suv3"/>
    <property type="match status" value="1"/>
</dbReference>
<protein>
    <recommendedName>
        <fullName evidence="10">ATP-dependent RNA helicase SUV3, mitochondrial</fullName>
        <ecNumber evidence="2">3.6.4.13</ecNumber>
    </recommendedName>
</protein>
<dbReference type="Pfam" id="PF12513">
    <property type="entry name" value="SUV3_C"/>
    <property type="match status" value="1"/>
</dbReference>
<accession>A0A0X8HW92</accession>
<dbReference type="InterPro" id="IPR014001">
    <property type="entry name" value="Helicase_ATP-bd"/>
</dbReference>
<dbReference type="GO" id="GO:0003724">
    <property type="term" value="F:RNA helicase activity"/>
    <property type="evidence" value="ECO:0007669"/>
    <property type="project" value="UniProtKB-EC"/>
</dbReference>
<comment type="subcellular location">
    <subcellularLocation>
        <location evidence="1">Mitochondrion</location>
    </subcellularLocation>
</comment>
<dbReference type="Pfam" id="PF00271">
    <property type="entry name" value="Helicase_C"/>
    <property type="match status" value="1"/>
</dbReference>
<dbReference type="InterPro" id="IPR027417">
    <property type="entry name" value="P-loop_NTPase"/>
</dbReference>
<evidence type="ECO:0000256" key="4">
    <source>
        <dbReference type="ARBA" id="ARBA00022801"/>
    </source>
</evidence>
<name>A0A0X8HW92_9SACH</name>
<evidence type="ECO:0000259" key="12">
    <source>
        <dbReference type="PROSITE" id="PS51194"/>
    </source>
</evidence>
<evidence type="ECO:0000256" key="6">
    <source>
        <dbReference type="ARBA" id="ARBA00022840"/>
    </source>
</evidence>
<evidence type="ECO:0000256" key="8">
    <source>
        <dbReference type="ARBA" id="ARBA00023128"/>
    </source>
</evidence>
<keyword evidence="6" id="KW-0067">ATP-binding</keyword>
<dbReference type="GO" id="GO:0016787">
    <property type="term" value="F:hydrolase activity"/>
    <property type="evidence" value="ECO:0007669"/>
    <property type="project" value="UniProtKB-KW"/>
</dbReference>
<comment type="catalytic activity">
    <reaction evidence="9">
        <text>ATP + H2O = ADP + phosphate + H(+)</text>
        <dbReference type="Rhea" id="RHEA:13065"/>
        <dbReference type="ChEBI" id="CHEBI:15377"/>
        <dbReference type="ChEBI" id="CHEBI:15378"/>
        <dbReference type="ChEBI" id="CHEBI:30616"/>
        <dbReference type="ChEBI" id="CHEBI:43474"/>
        <dbReference type="ChEBI" id="CHEBI:456216"/>
        <dbReference type="EC" id="3.6.4.13"/>
    </reaction>
</comment>
<dbReference type="RefSeq" id="XP_017989561.1">
    <property type="nucleotide sequence ID" value="XM_018134167.1"/>
</dbReference>
<dbReference type="EC" id="3.6.4.13" evidence="2"/>
<keyword evidence="5" id="KW-0347">Helicase</keyword>
<dbReference type="AlphaFoldDB" id="A0A0X8HW92"/>
<proteinExistence type="predicted"/>
<dbReference type="Pfam" id="PF22527">
    <property type="entry name" value="DEXQc_Suv3"/>
    <property type="match status" value="1"/>
</dbReference>
<dbReference type="InterPro" id="IPR001650">
    <property type="entry name" value="Helicase_C-like"/>
</dbReference>
<evidence type="ECO:0000256" key="2">
    <source>
        <dbReference type="ARBA" id="ARBA00012552"/>
    </source>
</evidence>
<evidence type="ECO:0000256" key="10">
    <source>
        <dbReference type="ARBA" id="ARBA00071444"/>
    </source>
</evidence>
<dbReference type="SMART" id="SM00490">
    <property type="entry name" value="HELICc"/>
    <property type="match status" value="1"/>
</dbReference>
<dbReference type="STRING" id="45286.A0A0X8HW92"/>
<evidence type="ECO:0000256" key="1">
    <source>
        <dbReference type="ARBA" id="ARBA00004173"/>
    </source>
</evidence>
<dbReference type="InterPro" id="IPR050699">
    <property type="entry name" value="RNA-DNA_Helicase"/>
</dbReference>
<dbReference type="OrthoDB" id="6692397at2759"/>
<sequence length="771" mass="88138">MIVYNLRCSFTLVSDYFIHSMGHEKKTSDELKSSTSLIVKQRSMRRGERFLMLRRPSYLLRISRFPCTGGLRFNSQSPALLPFQSSAWLLEPSDREQKKFFRVISSRQQYPKLSKHLAESFTNFVFRLNEAFDKLRHDASFTNMHNTSLDARNQALNILFEEIIKQIENYDSRAPFKFSLDEAIQPRRVSNLIQQLVNIKLLHNRQWSEIIGIEEVTESAIFEYILEKHLGHILFNEVLPKTLPSVSLANRPLDLSNPSTWYPKARELKRTIVMHLGPTNSGKTFNALQKLKQCNRGYYAGPLRLLAREAYERFRKEGLRCNLSTGEEMIDDLDSMGNKAGLTSGTIEMISLTTMYDVVVLDEIQMMGDTERGWAWTNALLGARAKEIHVCGEGSVLPLIHKIAAVTGDNVVVKEYERLGGLVVEPNPIARNFKNLKPGDCLIAFSKKRILKYKLEIERTTNFKVAVVYGSLPPEIRAKQAAMFNSGESEILVASDAIGMGLNLSIKRVIFLENSKFNGTEQLPLEIPIIKQIAGRAGRFKSDSGEKSIGYVSALDRSILKTVKDALATPTTYLETARIWPPDNVVEKLMTKYPTGYKLSALVEQFEENLKTSSNALFSLSDISKKIELLQEIESSVKLSVSDMLKLSYAPVKRSNLVLSTFLKFCKTVAKKESRSIIDYSLPLYKLNPEYTTDDTMTLENYEELHQIIVLFMWMHIRYPTYFIDIESAIDFGNNCEYILFQKLLLLKRDPYIKKSFPIKSPRTYRSQKTN</sequence>
<dbReference type="Gene3D" id="1.20.58.1080">
    <property type="match status" value="1"/>
</dbReference>
<keyword evidence="4" id="KW-0378">Hydrolase</keyword>
<evidence type="ECO:0000313" key="13">
    <source>
        <dbReference type="EMBL" id="AMD22565.1"/>
    </source>
</evidence>
<dbReference type="InterPro" id="IPR044774">
    <property type="entry name" value="Suv3_DEXQc"/>
</dbReference>
<dbReference type="EMBL" id="CP014248">
    <property type="protein sequence ID" value="AMD22565.1"/>
    <property type="molecule type" value="Genomic_DNA"/>
</dbReference>
<dbReference type="GeneID" id="28725924"/>
<feature type="domain" description="Helicase C-terminal" evidence="12">
    <location>
        <begin position="428"/>
        <end position="585"/>
    </location>
</feature>
<dbReference type="CDD" id="cd17913">
    <property type="entry name" value="DEXQc_Suv3"/>
    <property type="match status" value="1"/>
</dbReference>
<keyword evidence="8" id="KW-0496">Mitochondrion</keyword>
<reference evidence="13 14" key="1">
    <citation type="submission" date="2016-01" db="EMBL/GenBank/DDBJ databases">
        <title>Genome sequence of the yeast Holleya sinecauda.</title>
        <authorList>
            <person name="Dietrich F.S."/>
        </authorList>
    </citation>
    <scope>NUCLEOTIDE SEQUENCE [LARGE SCALE GENOMIC DNA]</scope>
    <source>
        <strain evidence="13 14">ATCC 58844</strain>
    </source>
</reference>
<evidence type="ECO:0000259" key="11">
    <source>
        <dbReference type="PROSITE" id="PS51192"/>
    </source>
</evidence>
<dbReference type="PROSITE" id="PS51192">
    <property type="entry name" value="HELICASE_ATP_BIND_1"/>
    <property type="match status" value="1"/>
</dbReference>
<keyword evidence="7" id="KW-0809">Transit peptide</keyword>
<dbReference type="InterPro" id="IPR022192">
    <property type="entry name" value="SUV3_C"/>
</dbReference>
<dbReference type="InterPro" id="IPR055206">
    <property type="entry name" value="DEXQc_SUV3"/>
</dbReference>
<dbReference type="Proteomes" id="UP000243052">
    <property type="component" value="Chromosome viii"/>
</dbReference>
<keyword evidence="3" id="KW-0547">Nucleotide-binding</keyword>
<dbReference type="FunFam" id="3.40.50.300:FF:001549">
    <property type="entry name" value="SUV3p ATP-dependent RNA helicase"/>
    <property type="match status" value="1"/>
</dbReference>
<dbReference type="GO" id="GO:0000965">
    <property type="term" value="P:mitochondrial RNA 3'-end processing"/>
    <property type="evidence" value="ECO:0007669"/>
    <property type="project" value="TreeGrafter"/>
</dbReference>
<dbReference type="SUPFAM" id="SSF52540">
    <property type="entry name" value="P-loop containing nucleoside triphosphate hydrolases"/>
    <property type="match status" value="1"/>
</dbReference>
<dbReference type="SMART" id="SM00487">
    <property type="entry name" value="DEXDc"/>
    <property type="match status" value="1"/>
</dbReference>
<dbReference type="Gene3D" id="3.40.50.300">
    <property type="entry name" value="P-loop containing nucleotide triphosphate hydrolases"/>
    <property type="match status" value="2"/>
</dbReference>
<dbReference type="GO" id="GO:0005524">
    <property type="term" value="F:ATP binding"/>
    <property type="evidence" value="ECO:0007669"/>
    <property type="project" value="UniProtKB-KW"/>
</dbReference>
<gene>
    <name evidence="13" type="ORF">AW171_hschr84614</name>
</gene>
<feature type="domain" description="Helicase ATP-binding" evidence="11">
    <location>
        <begin position="264"/>
        <end position="403"/>
    </location>
</feature>
<evidence type="ECO:0000256" key="9">
    <source>
        <dbReference type="ARBA" id="ARBA00047984"/>
    </source>
</evidence>
<evidence type="ECO:0000256" key="5">
    <source>
        <dbReference type="ARBA" id="ARBA00022806"/>
    </source>
</evidence>
<keyword evidence="14" id="KW-1185">Reference proteome</keyword>
<organism evidence="13 14">
    <name type="scientific">Eremothecium sinecaudum</name>
    <dbReference type="NCBI Taxonomy" id="45286"/>
    <lineage>
        <taxon>Eukaryota</taxon>
        <taxon>Fungi</taxon>
        <taxon>Dikarya</taxon>
        <taxon>Ascomycota</taxon>
        <taxon>Saccharomycotina</taxon>
        <taxon>Saccharomycetes</taxon>
        <taxon>Saccharomycetales</taxon>
        <taxon>Saccharomycetaceae</taxon>
        <taxon>Eremothecium</taxon>
    </lineage>
</organism>
<dbReference type="PANTHER" id="PTHR12131:SF1">
    <property type="entry name" value="ATP-DEPENDENT RNA HELICASE SUPV3L1, MITOCHONDRIAL-RELATED"/>
    <property type="match status" value="1"/>
</dbReference>